<dbReference type="Proteomes" id="UP000681722">
    <property type="component" value="Unassembled WGS sequence"/>
</dbReference>
<evidence type="ECO:0000313" key="5">
    <source>
        <dbReference type="Proteomes" id="UP000663829"/>
    </source>
</evidence>
<protein>
    <submittedName>
        <fullName evidence="2">Uncharacterized protein</fullName>
    </submittedName>
</protein>
<accession>A0A813ZA71</accession>
<organism evidence="2 5">
    <name type="scientific">Didymodactylos carnosus</name>
    <dbReference type="NCBI Taxonomy" id="1234261"/>
    <lineage>
        <taxon>Eukaryota</taxon>
        <taxon>Metazoa</taxon>
        <taxon>Spiralia</taxon>
        <taxon>Gnathifera</taxon>
        <taxon>Rotifera</taxon>
        <taxon>Eurotatoria</taxon>
        <taxon>Bdelloidea</taxon>
        <taxon>Philodinida</taxon>
        <taxon>Philodinidae</taxon>
        <taxon>Didymodactylos</taxon>
    </lineage>
</organism>
<dbReference type="EMBL" id="CAJNOK010000243">
    <property type="protein sequence ID" value="CAF0739413.1"/>
    <property type="molecule type" value="Genomic_DNA"/>
</dbReference>
<dbReference type="EMBL" id="CAJOBC010001449">
    <property type="protein sequence ID" value="CAF3679051.1"/>
    <property type="molecule type" value="Genomic_DNA"/>
</dbReference>
<reference evidence="2" key="1">
    <citation type="submission" date="2021-02" db="EMBL/GenBank/DDBJ databases">
        <authorList>
            <person name="Nowell W R."/>
        </authorList>
    </citation>
    <scope>NUCLEOTIDE SEQUENCE</scope>
</reference>
<evidence type="ECO:0000313" key="4">
    <source>
        <dbReference type="EMBL" id="CAF3679051.1"/>
    </source>
</evidence>
<name>A0A813ZA71_9BILA</name>
<keyword evidence="5" id="KW-1185">Reference proteome</keyword>
<evidence type="ECO:0000313" key="3">
    <source>
        <dbReference type="EMBL" id="CAF3516573.1"/>
    </source>
</evidence>
<sequence>MKFTGKNNLTSTSTSYVTTGDQSQTYIEQKVKNVIKSTKEITHELDLICEDEPLTEAQLQLHVKHILSAIFKFKQQPMI</sequence>
<dbReference type="Proteomes" id="UP000663829">
    <property type="component" value="Unassembled WGS sequence"/>
</dbReference>
<dbReference type="AlphaFoldDB" id="A0A813ZA71"/>
<gene>
    <name evidence="2" type="ORF">GPM918_LOCUS8361</name>
    <name evidence="1" type="ORF">OVA965_LOCUS1344</name>
    <name evidence="4" type="ORF">SRO942_LOCUS8361</name>
    <name evidence="3" type="ORF">TMI583_LOCUS1345</name>
</gene>
<dbReference type="EMBL" id="CAJOBA010000243">
    <property type="protein sequence ID" value="CAF3516573.1"/>
    <property type="molecule type" value="Genomic_DNA"/>
</dbReference>
<dbReference type="Proteomes" id="UP000682733">
    <property type="component" value="Unassembled WGS sequence"/>
</dbReference>
<dbReference type="Proteomes" id="UP000677228">
    <property type="component" value="Unassembled WGS sequence"/>
</dbReference>
<proteinExistence type="predicted"/>
<evidence type="ECO:0000313" key="2">
    <source>
        <dbReference type="EMBL" id="CAF0895670.1"/>
    </source>
</evidence>
<evidence type="ECO:0000313" key="1">
    <source>
        <dbReference type="EMBL" id="CAF0739413.1"/>
    </source>
</evidence>
<dbReference type="EMBL" id="CAJNOQ010001449">
    <property type="protein sequence ID" value="CAF0895670.1"/>
    <property type="molecule type" value="Genomic_DNA"/>
</dbReference>
<comment type="caution">
    <text evidence="2">The sequence shown here is derived from an EMBL/GenBank/DDBJ whole genome shotgun (WGS) entry which is preliminary data.</text>
</comment>